<dbReference type="GO" id="GO:0003677">
    <property type="term" value="F:DNA binding"/>
    <property type="evidence" value="ECO:0007669"/>
    <property type="project" value="UniProtKB-KW"/>
</dbReference>
<dbReference type="InParanoid" id="A0A1Y2GMI4"/>
<comment type="similarity">
    <text evidence="1">Belongs to the helicase family. RecQ subfamily.</text>
</comment>
<dbReference type="AlphaFoldDB" id="A0A1Y2GMI4"/>
<comment type="caution">
    <text evidence="7">The sequence shown here is derived from an EMBL/GenBank/DDBJ whole genome shotgun (WGS) entry which is preliminary data.</text>
</comment>
<dbReference type="PROSITE" id="PS51192">
    <property type="entry name" value="HELICASE_ATP_BIND_1"/>
    <property type="match status" value="1"/>
</dbReference>
<dbReference type="GO" id="GO:0000724">
    <property type="term" value="P:double-strand break repair via homologous recombination"/>
    <property type="evidence" value="ECO:0007669"/>
    <property type="project" value="TreeGrafter"/>
</dbReference>
<evidence type="ECO:0000313" key="8">
    <source>
        <dbReference type="Proteomes" id="UP000193648"/>
    </source>
</evidence>
<feature type="domain" description="Helicase ATP-binding" evidence="6">
    <location>
        <begin position="35"/>
        <end position="205"/>
    </location>
</feature>
<dbReference type="GeneID" id="33570648"/>
<dbReference type="Pfam" id="PF00270">
    <property type="entry name" value="DEAD"/>
    <property type="match status" value="1"/>
</dbReference>
<keyword evidence="7" id="KW-0378">Hydrolase</keyword>
<dbReference type="GO" id="GO:0005524">
    <property type="term" value="F:ATP binding"/>
    <property type="evidence" value="ECO:0007669"/>
    <property type="project" value="InterPro"/>
</dbReference>
<gene>
    <name evidence="7" type="ORF">BCR41DRAFT_396475</name>
</gene>
<dbReference type="InterPro" id="IPR014001">
    <property type="entry name" value="Helicase_ATP-bd"/>
</dbReference>
<organism evidence="7 8">
    <name type="scientific">Lobosporangium transversale</name>
    <dbReference type="NCBI Taxonomy" id="64571"/>
    <lineage>
        <taxon>Eukaryota</taxon>
        <taxon>Fungi</taxon>
        <taxon>Fungi incertae sedis</taxon>
        <taxon>Mucoromycota</taxon>
        <taxon>Mortierellomycotina</taxon>
        <taxon>Mortierellomycetes</taxon>
        <taxon>Mortierellales</taxon>
        <taxon>Mortierellaceae</taxon>
        <taxon>Lobosporangium</taxon>
    </lineage>
</organism>
<dbReference type="SUPFAM" id="SSF52540">
    <property type="entry name" value="P-loop containing nucleoside triphosphate hydrolases"/>
    <property type="match status" value="1"/>
</dbReference>
<dbReference type="PANTHER" id="PTHR13710">
    <property type="entry name" value="DNA HELICASE RECQ FAMILY MEMBER"/>
    <property type="match status" value="1"/>
</dbReference>
<dbReference type="STRING" id="64571.A0A1Y2GMI4"/>
<dbReference type="GO" id="GO:0009378">
    <property type="term" value="F:four-way junction helicase activity"/>
    <property type="evidence" value="ECO:0007669"/>
    <property type="project" value="TreeGrafter"/>
</dbReference>
<dbReference type="InterPro" id="IPR011545">
    <property type="entry name" value="DEAD/DEAH_box_helicase_dom"/>
</dbReference>
<evidence type="ECO:0000256" key="1">
    <source>
        <dbReference type="ARBA" id="ARBA00005446"/>
    </source>
</evidence>
<evidence type="ECO:0000256" key="4">
    <source>
        <dbReference type="ARBA" id="ARBA00034617"/>
    </source>
</evidence>
<dbReference type="EC" id="5.6.2.4" evidence="5"/>
<accession>A0A1Y2GMI4</accession>
<evidence type="ECO:0000256" key="2">
    <source>
        <dbReference type="ARBA" id="ARBA00023125"/>
    </source>
</evidence>
<evidence type="ECO:0000259" key="6">
    <source>
        <dbReference type="PROSITE" id="PS51192"/>
    </source>
</evidence>
<evidence type="ECO:0000256" key="3">
    <source>
        <dbReference type="ARBA" id="ARBA00023235"/>
    </source>
</evidence>
<dbReference type="OrthoDB" id="10261556at2759"/>
<dbReference type="InterPro" id="IPR027417">
    <property type="entry name" value="P-loop_NTPase"/>
</dbReference>
<evidence type="ECO:0000313" key="7">
    <source>
        <dbReference type="EMBL" id="ORZ15516.1"/>
    </source>
</evidence>
<keyword evidence="8" id="KW-1185">Reference proteome</keyword>
<dbReference type="Gene3D" id="3.40.50.300">
    <property type="entry name" value="P-loop containing nucleotide triphosphate hydrolases"/>
    <property type="match status" value="1"/>
</dbReference>
<reference evidence="7 8" key="1">
    <citation type="submission" date="2016-07" db="EMBL/GenBank/DDBJ databases">
        <title>Pervasive Adenine N6-methylation of Active Genes in Fungi.</title>
        <authorList>
            <consortium name="DOE Joint Genome Institute"/>
            <person name="Mondo S.J."/>
            <person name="Dannebaum R.O."/>
            <person name="Kuo R.C."/>
            <person name="Labutti K."/>
            <person name="Haridas S."/>
            <person name="Kuo A."/>
            <person name="Salamov A."/>
            <person name="Ahrendt S.R."/>
            <person name="Lipzen A."/>
            <person name="Sullivan W."/>
            <person name="Andreopoulos W.B."/>
            <person name="Clum A."/>
            <person name="Lindquist E."/>
            <person name="Daum C."/>
            <person name="Ramamoorthy G.K."/>
            <person name="Gryganskyi A."/>
            <person name="Culley D."/>
            <person name="Magnuson J.K."/>
            <person name="James T.Y."/>
            <person name="O'Malley M.A."/>
            <person name="Stajich J.E."/>
            <person name="Spatafora J.W."/>
            <person name="Visel A."/>
            <person name="Grigoriev I.V."/>
        </authorList>
    </citation>
    <scope>NUCLEOTIDE SEQUENCE [LARGE SCALE GENOMIC DNA]</scope>
    <source>
        <strain evidence="7 8">NRRL 3116</strain>
    </source>
</reference>
<dbReference type="GO" id="GO:0005737">
    <property type="term" value="C:cytoplasm"/>
    <property type="evidence" value="ECO:0007669"/>
    <property type="project" value="TreeGrafter"/>
</dbReference>
<dbReference type="GO" id="GO:0016787">
    <property type="term" value="F:hydrolase activity"/>
    <property type="evidence" value="ECO:0007669"/>
    <property type="project" value="UniProtKB-KW"/>
</dbReference>
<keyword evidence="3" id="KW-0413">Isomerase</keyword>
<protein>
    <recommendedName>
        <fullName evidence="5">DNA 3'-5' helicase</fullName>
        <ecNumber evidence="5">5.6.2.4</ecNumber>
    </recommendedName>
</protein>
<comment type="catalytic activity">
    <reaction evidence="4">
        <text>Couples ATP hydrolysis with the unwinding of duplex DNA by translocating in the 3'-5' direction.</text>
        <dbReference type="EC" id="5.6.2.4"/>
    </reaction>
</comment>
<dbReference type="Proteomes" id="UP000193648">
    <property type="component" value="Unassembled WGS sequence"/>
</dbReference>
<dbReference type="SMART" id="SM00487">
    <property type="entry name" value="DEXDc"/>
    <property type="match status" value="1"/>
</dbReference>
<sequence length="227" mass="25830">MFAQKLTPPIPSEDIRQEAKKAFGFDLKNEQLDIVTKIEERQDCILIAGTGWGKTLIYFFPLILWPKTTILIVTPLKVLGDEQVEKLTSLGINSIHLKSEMFIPIQSLIEGRYKAIFVSPEILFASNALSTLWMDQCWKRRLLAAVVDEAHCIGTWGGKFRTDYEKLGYLRSFVDRGTCFVAVSATLPPQLLSNVKIVMRFKDPYVVKVESLITHGIDYQILHILDQ</sequence>
<evidence type="ECO:0000256" key="5">
    <source>
        <dbReference type="ARBA" id="ARBA00034808"/>
    </source>
</evidence>
<dbReference type="EMBL" id="MCFF01000019">
    <property type="protein sequence ID" value="ORZ15516.1"/>
    <property type="molecule type" value="Genomic_DNA"/>
</dbReference>
<dbReference type="GO" id="GO:0005694">
    <property type="term" value="C:chromosome"/>
    <property type="evidence" value="ECO:0007669"/>
    <property type="project" value="TreeGrafter"/>
</dbReference>
<dbReference type="PANTHER" id="PTHR13710:SF105">
    <property type="entry name" value="ATP-DEPENDENT DNA HELICASE Q1"/>
    <property type="match status" value="1"/>
</dbReference>
<name>A0A1Y2GMI4_9FUNG</name>
<dbReference type="GO" id="GO:0043138">
    <property type="term" value="F:3'-5' DNA helicase activity"/>
    <property type="evidence" value="ECO:0007669"/>
    <property type="project" value="UniProtKB-EC"/>
</dbReference>
<keyword evidence="2" id="KW-0238">DNA-binding</keyword>
<proteinExistence type="inferred from homology"/>
<dbReference type="RefSeq" id="XP_021881264.1">
    <property type="nucleotide sequence ID" value="XM_022028805.1"/>
</dbReference>